<evidence type="ECO:0000313" key="4">
    <source>
        <dbReference type="Proteomes" id="UP000295680"/>
    </source>
</evidence>
<dbReference type="PRINTS" id="PR00040">
    <property type="entry name" value="HTHMERR"/>
</dbReference>
<dbReference type="PROSITE" id="PS50937">
    <property type="entry name" value="HTH_MERR_2"/>
    <property type="match status" value="1"/>
</dbReference>
<dbReference type="SMART" id="SM00422">
    <property type="entry name" value="HTH_MERR"/>
    <property type="match status" value="1"/>
</dbReference>
<dbReference type="PANTHER" id="PTHR30204:SF90">
    <property type="entry name" value="HTH-TYPE TRANSCRIPTIONAL ACTIVATOR MTA"/>
    <property type="match status" value="1"/>
</dbReference>
<dbReference type="CDD" id="cd01106">
    <property type="entry name" value="HTH_TipAL-Mta"/>
    <property type="match status" value="1"/>
</dbReference>
<dbReference type="InterPro" id="IPR047057">
    <property type="entry name" value="MerR_fam"/>
</dbReference>
<comment type="caution">
    <text evidence="3">The sequence shown here is derived from an EMBL/GenBank/DDBJ whole genome shotgun (WGS) entry which is preliminary data.</text>
</comment>
<feature type="domain" description="HTH merR-type" evidence="2">
    <location>
        <begin position="1"/>
        <end position="64"/>
    </location>
</feature>
<gene>
    <name evidence="3" type="ORF">EV192_104645</name>
</gene>
<organism evidence="3 4">
    <name type="scientific">Actinocrispum wychmicini</name>
    <dbReference type="NCBI Taxonomy" id="1213861"/>
    <lineage>
        <taxon>Bacteria</taxon>
        <taxon>Bacillati</taxon>
        <taxon>Actinomycetota</taxon>
        <taxon>Actinomycetes</taxon>
        <taxon>Pseudonocardiales</taxon>
        <taxon>Pseudonocardiaceae</taxon>
        <taxon>Actinocrispum</taxon>
    </lineage>
</organism>
<evidence type="ECO:0000259" key="2">
    <source>
        <dbReference type="PROSITE" id="PS50937"/>
    </source>
</evidence>
<dbReference type="Pfam" id="PF13411">
    <property type="entry name" value="MerR_1"/>
    <property type="match status" value="1"/>
</dbReference>
<dbReference type="Gene3D" id="1.10.1660.10">
    <property type="match status" value="1"/>
</dbReference>
<dbReference type="GO" id="GO:0003700">
    <property type="term" value="F:DNA-binding transcription factor activity"/>
    <property type="evidence" value="ECO:0007669"/>
    <property type="project" value="InterPro"/>
</dbReference>
<dbReference type="InterPro" id="IPR009061">
    <property type="entry name" value="DNA-bd_dom_put_sf"/>
</dbReference>
<dbReference type="InterPro" id="IPR012925">
    <property type="entry name" value="TipAS_dom"/>
</dbReference>
<sequence>MAKASGVTVRALHYYDQIGLVSAGERTASGHRRYVEADVRRLYRVRALHGLGLTLEEVAAVLRDGAEDLGSLRDLLSAQLADLEIQAGRIKESAQRVQSLLDRLAEAELPAPEQFLATLEPMPVDVGRYLTQAQLATVAERAEELGRDATESLKADWVDVFTRLRRHVLDGTPVEDAEVRALVARWQKIAAAFHTDDPRFETAISALWQDNRAEIGAQLDRRVGWSGPGGTAEVIDYLRRARAARDNEGT</sequence>
<keyword evidence="1 3" id="KW-0238">DNA-binding</keyword>
<proteinExistence type="predicted"/>
<dbReference type="InterPro" id="IPR000551">
    <property type="entry name" value="MerR-type_HTH_dom"/>
</dbReference>
<reference evidence="3 4" key="1">
    <citation type="submission" date="2019-03" db="EMBL/GenBank/DDBJ databases">
        <title>Genomic Encyclopedia of Type Strains, Phase IV (KMG-IV): sequencing the most valuable type-strain genomes for metagenomic binning, comparative biology and taxonomic classification.</title>
        <authorList>
            <person name="Goeker M."/>
        </authorList>
    </citation>
    <scope>NUCLEOTIDE SEQUENCE [LARGE SCALE GENOMIC DNA]</scope>
    <source>
        <strain evidence="3 4">DSM 45934</strain>
    </source>
</reference>
<name>A0A4R2JMG0_9PSEU</name>
<evidence type="ECO:0000256" key="1">
    <source>
        <dbReference type="ARBA" id="ARBA00023125"/>
    </source>
</evidence>
<protein>
    <submittedName>
        <fullName evidence="3">DNA-binding transcriptional MerR regulator</fullName>
    </submittedName>
</protein>
<accession>A0A4R2JMG0</accession>
<dbReference type="Proteomes" id="UP000295680">
    <property type="component" value="Unassembled WGS sequence"/>
</dbReference>
<keyword evidence="4" id="KW-1185">Reference proteome</keyword>
<dbReference type="Pfam" id="PF07739">
    <property type="entry name" value="TipAS"/>
    <property type="match status" value="1"/>
</dbReference>
<evidence type="ECO:0000313" key="3">
    <source>
        <dbReference type="EMBL" id="TCO59802.1"/>
    </source>
</evidence>
<dbReference type="SUPFAM" id="SSF46955">
    <property type="entry name" value="Putative DNA-binding domain"/>
    <property type="match status" value="1"/>
</dbReference>
<dbReference type="AlphaFoldDB" id="A0A4R2JMG0"/>
<dbReference type="PANTHER" id="PTHR30204">
    <property type="entry name" value="REDOX-CYCLING DRUG-SENSING TRANSCRIPTIONAL ACTIVATOR SOXR"/>
    <property type="match status" value="1"/>
</dbReference>
<dbReference type="GO" id="GO:0003677">
    <property type="term" value="F:DNA binding"/>
    <property type="evidence" value="ECO:0007669"/>
    <property type="project" value="UniProtKB-KW"/>
</dbReference>
<dbReference type="EMBL" id="SLWS01000004">
    <property type="protein sequence ID" value="TCO59802.1"/>
    <property type="molecule type" value="Genomic_DNA"/>
</dbReference>